<dbReference type="InterPro" id="IPR022352">
    <property type="entry name" value="Ins/IGF/rlx"/>
</dbReference>
<dbReference type="Gene3D" id="1.10.100.10">
    <property type="entry name" value="Insulin-like"/>
    <property type="match status" value="1"/>
</dbReference>
<evidence type="ECO:0000256" key="2">
    <source>
        <dbReference type="ARBA" id="ARBA00011207"/>
    </source>
</evidence>
<dbReference type="HOGENOM" id="CLU_172044_0_0_1"/>
<dbReference type="GO" id="GO:0005576">
    <property type="term" value="C:extracellular region"/>
    <property type="evidence" value="ECO:0007669"/>
    <property type="project" value="UniProtKB-SubCell"/>
</dbReference>
<gene>
    <name evidence="9" type="primary">Cbn-ins-1</name>
    <name evidence="9" type="ORF">CAEBREN_08502</name>
</gene>
<dbReference type="InterPro" id="IPR022353">
    <property type="entry name" value="Insulin_CS"/>
</dbReference>
<dbReference type="InterPro" id="IPR016179">
    <property type="entry name" value="Insulin-like"/>
</dbReference>
<dbReference type="PANTHER" id="PTHR13647:SF4">
    <property type="entry name" value="INSULIN-LIKE PEPTIDE 1-RELATED"/>
    <property type="match status" value="1"/>
</dbReference>
<comment type="subcellular location">
    <subcellularLocation>
        <location evidence="6">Secreted</location>
    </subcellularLocation>
</comment>
<evidence type="ECO:0000256" key="3">
    <source>
        <dbReference type="ARBA" id="ARBA00022685"/>
    </source>
</evidence>
<dbReference type="Proteomes" id="UP000008068">
    <property type="component" value="Unassembled WGS sequence"/>
</dbReference>
<keyword evidence="10" id="KW-1185">Reference proteome</keyword>
<evidence type="ECO:0000256" key="5">
    <source>
        <dbReference type="ARBA" id="ARBA00023157"/>
    </source>
</evidence>
<comment type="subunit">
    <text evidence="2">Heterodimer of a B chain and an A chain linked by two disulfide bonds.</text>
</comment>
<keyword evidence="4 7" id="KW-0732">Signal</keyword>
<accession>G0PFD1</accession>
<dbReference type="SMART" id="SM00078">
    <property type="entry name" value="IlGF"/>
    <property type="match status" value="1"/>
</dbReference>
<dbReference type="SUPFAM" id="SSF56994">
    <property type="entry name" value="Insulin-like"/>
    <property type="match status" value="1"/>
</dbReference>
<dbReference type="EMBL" id="GL380357">
    <property type="protein sequence ID" value="EGT53757.1"/>
    <property type="molecule type" value="Genomic_DNA"/>
</dbReference>
<reference evidence="10" key="1">
    <citation type="submission" date="2011-07" db="EMBL/GenBank/DDBJ databases">
        <authorList>
            <consortium name="Caenorhabditis brenneri Sequencing and Analysis Consortium"/>
            <person name="Wilson R.K."/>
        </authorList>
    </citation>
    <scope>NUCLEOTIDE SEQUENCE [LARGE SCALE GENOMIC DNA]</scope>
    <source>
        <strain evidence="10">PB2801</strain>
    </source>
</reference>
<feature type="signal peptide" evidence="7">
    <location>
        <begin position="1"/>
        <end position="26"/>
    </location>
</feature>
<feature type="chain" id="PRO_5003406794" evidence="7">
    <location>
        <begin position="27"/>
        <end position="112"/>
    </location>
</feature>
<dbReference type="InParanoid" id="G0PFD1"/>
<keyword evidence="6" id="KW-0964">Secreted</keyword>
<dbReference type="STRING" id="135651.G0PFD1"/>
<dbReference type="FunCoup" id="G0PFD1">
    <property type="interactions" value="1"/>
</dbReference>
<evidence type="ECO:0000259" key="8">
    <source>
        <dbReference type="SMART" id="SM00078"/>
    </source>
</evidence>
<evidence type="ECO:0000313" key="9">
    <source>
        <dbReference type="EMBL" id="EGT53757.1"/>
    </source>
</evidence>
<evidence type="ECO:0000313" key="10">
    <source>
        <dbReference type="Proteomes" id="UP000008068"/>
    </source>
</evidence>
<dbReference type="AlphaFoldDB" id="G0PFD1"/>
<dbReference type="OrthoDB" id="10019596at2759"/>
<keyword evidence="3" id="KW-0165">Cleavage on pair of basic residues</keyword>
<evidence type="ECO:0000256" key="7">
    <source>
        <dbReference type="SAM" id="SignalP"/>
    </source>
</evidence>
<dbReference type="eggNOG" id="ENOG502T1QH">
    <property type="taxonomic scope" value="Eukaryota"/>
</dbReference>
<keyword evidence="5" id="KW-1015">Disulfide bond</keyword>
<proteinExistence type="inferred from homology"/>
<evidence type="ECO:0000256" key="4">
    <source>
        <dbReference type="ARBA" id="ARBA00022729"/>
    </source>
</evidence>
<dbReference type="Pfam" id="PF00049">
    <property type="entry name" value="Insulin"/>
    <property type="match status" value="1"/>
</dbReference>
<dbReference type="PANTHER" id="PTHR13647">
    <property type="entry name" value="INSULIN-LIKE PEPTIDE 2-RELATED"/>
    <property type="match status" value="1"/>
</dbReference>
<evidence type="ECO:0000256" key="6">
    <source>
        <dbReference type="RuleBase" id="RU000406"/>
    </source>
</evidence>
<sequence>MNNYSPTLFAALFLALLLISPTPTEGNLRLCGNRLTTTLLAVCRNQLCGGMTAFKRSSPSSSFDSQESVSYIPTTRDLFHIHHQQKRGGIATECCEKRCSFAYLKTFCCNQD</sequence>
<dbReference type="OMA" id="WHEPQLE"/>
<protein>
    <submittedName>
        <fullName evidence="9">CBN-INS-1 protein</fullName>
    </submittedName>
</protein>
<name>G0PFD1_CAEBE</name>
<feature type="domain" description="Insulin-like" evidence="8">
    <location>
        <begin position="28"/>
        <end position="108"/>
    </location>
</feature>
<comment type="similarity">
    <text evidence="1 6">Belongs to the insulin family.</text>
</comment>
<dbReference type="GO" id="GO:0005179">
    <property type="term" value="F:hormone activity"/>
    <property type="evidence" value="ECO:0007669"/>
    <property type="project" value="InterPro"/>
</dbReference>
<dbReference type="InterPro" id="IPR036438">
    <property type="entry name" value="Insulin-like_sf"/>
</dbReference>
<dbReference type="PRINTS" id="PR00276">
    <property type="entry name" value="INSULINFAMLY"/>
</dbReference>
<dbReference type="PROSITE" id="PS00262">
    <property type="entry name" value="INSULIN"/>
    <property type="match status" value="1"/>
</dbReference>
<organism evidence="10">
    <name type="scientific">Caenorhabditis brenneri</name>
    <name type="common">Nematode worm</name>
    <dbReference type="NCBI Taxonomy" id="135651"/>
    <lineage>
        <taxon>Eukaryota</taxon>
        <taxon>Metazoa</taxon>
        <taxon>Ecdysozoa</taxon>
        <taxon>Nematoda</taxon>
        <taxon>Chromadorea</taxon>
        <taxon>Rhabditida</taxon>
        <taxon>Rhabditina</taxon>
        <taxon>Rhabditomorpha</taxon>
        <taxon>Rhabditoidea</taxon>
        <taxon>Rhabditidae</taxon>
        <taxon>Peloderinae</taxon>
        <taxon>Caenorhabditis</taxon>
    </lineage>
</organism>
<evidence type="ECO:0000256" key="1">
    <source>
        <dbReference type="ARBA" id="ARBA00009034"/>
    </source>
</evidence>